<evidence type="ECO:0000313" key="2">
    <source>
        <dbReference type="EMBL" id="ACK70253.1"/>
    </source>
</evidence>
<name>B7KCE8_GLOC7</name>
<dbReference type="RefSeq" id="WP_012599196.1">
    <property type="nucleotide sequence ID" value="NC_011729.1"/>
</dbReference>
<dbReference type="KEGG" id="cyc:PCC7424_1821"/>
<dbReference type="Gene3D" id="3.40.50.1010">
    <property type="entry name" value="5'-nuclease"/>
    <property type="match status" value="1"/>
</dbReference>
<proteinExistence type="predicted"/>
<evidence type="ECO:0000259" key="1">
    <source>
        <dbReference type="Pfam" id="PF01850"/>
    </source>
</evidence>
<dbReference type="OrthoDB" id="5772197at2"/>
<dbReference type="HOGENOM" id="CLU_151259_0_0_3"/>
<sequence>MIRTFIDSGVLIAAARGQGIMAQTAIEILKDSNREFVSSIFVKMEVLPKAIYNKKSDEIEFYEEFFKEVNYWATNINQIIQIAYQESSQYGLGAMDALHIAAAVSVRANEFFTNERPEKSIHRTKSIKIISIYNY</sequence>
<dbReference type="SUPFAM" id="SSF88723">
    <property type="entry name" value="PIN domain-like"/>
    <property type="match status" value="1"/>
</dbReference>
<protein>
    <recommendedName>
        <fullName evidence="1">PIN domain-containing protein</fullName>
    </recommendedName>
</protein>
<organism evidence="2 3">
    <name type="scientific">Gloeothece citriformis (strain PCC 7424)</name>
    <name type="common">Cyanothece sp. (strain PCC 7424)</name>
    <dbReference type="NCBI Taxonomy" id="65393"/>
    <lineage>
        <taxon>Bacteria</taxon>
        <taxon>Bacillati</taxon>
        <taxon>Cyanobacteriota</taxon>
        <taxon>Cyanophyceae</taxon>
        <taxon>Oscillatoriophycideae</taxon>
        <taxon>Chroococcales</taxon>
        <taxon>Aphanothecaceae</taxon>
        <taxon>Gloeothece</taxon>
        <taxon>Gloeothece citriformis</taxon>
    </lineage>
</organism>
<accession>B7KCE8</accession>
<dbReference type="eggNOG" id="COG1848">
    <property type="taxonomic scope" value="Bacteria"/>
</dbReference>
<feature type="domain" description="PIN" evidence="1">
    <location>
        <begin position="5"/>
        <end position="114"/>
    </location>
</feature>
<dbReference type="InterPro" id="IPR002716">
    <property type="entry name" value="PIN_dom"/>
</dbReference>
<dbReference type="EMBL" id="CP001291">
    <property type="protein sequence ID" value="ACK70253.1"/>
    <property type="molecule type" value="Genomic_DNA"/>
</dbReference>
<dbReference type="STRING" id="65393.PCC7424_1821"/>
<dbReference type="Proteomes" id="UP000002384">
    <property type="component" value="Chromosome"/>
</dbReference>
<gene>
    <name evidence="2" type="ordered locus">PCC7424_1821</name>
</gene>
<keyword evidence="3" id="KW-1185">Reference proteome</keyword>
<evidence type="ECO:0000313" key="3">
    <source>
        <dbReference type="Proteomes" id="UP000002384"/>
    </source>
</evidence>
<dbReference type="Pfam" id="PF01850">
    <property type="entry name" value="PIN"/>
    <property type="match status" value="1"/>
</dbReference>
<reference evidence="3" key="1">
    <citation type="journal article" date="2011" name="MBio">
        <title>Novel metabolic attributes of the genus Cyanothece, comprising a group of unicellular nitrogen-fixing Cyanobacteria.</title>
        <authorList>
            <person name="Bandyopadhyay A."/>
            <person name="Elvitigala T."/>
            <person name="Welsh E."/>
            <person name="Stockel J."/>
            <person name="Liberton M."/>
            <person name="Min H."/>
            <person name="Sherman L.A."/>
            <person name="Pakrasi H.B."/>
        </authorList>
    </citation>
    <scope>NUCLEOTIDE SEQUENCE [LARGE SCALE GENOMIC DNA]</scope>
    <source>
        <strain evidence="3">PCC 7424</strain>
    </source>
</reference>
<dbReference type="InterPro" id="IPR029060">
    <property type="entry name" value="PIN-like_dom_sf"/>
</dbReference>
<dbReference type="AlphaFoldDB" id="B7KCE8"/>